<keyword evidence="4" id="KW-1185">Reference proteome</keyword>
<comment type="caution">
    <text evidence="3">The sequence shown here is derived from an EMBL/GenBank/DDBJ whole genome shotgun (WGS) entry which is preliminary data.</text>
</comment>
<feature type="domain" description="CSN8/PSMD8/EIF3K" evidence="2">
    <location>
        <begin position="69"/>
        <end position="145"/>
    </location>
</feature>
<dbReference type="AlphaFoldDB" id="A0A6G1C390"/>
<dbReference type="GO" id="GO:0005634">
    <property type="term" value="C:nucleus"/>
    <property type="evidence" value="ECO:0007669"/>
    <property type="project" value="TreeGrafter"/>
</dbReference>
<dbReference type="PANTHER" id="PTHR12387">
    <property type="entry name" value="26S PROTEASOME NON-ATPASE REGULATORY SUBUNIT 8"/>
    <property type="match status" value="1"/>
</dbReference>
<dbReference type="PANTHER" id="PTHR12387:SF0">
    <property type="entry name" value="26S PROTEASOME NON-ATPASE REGULATORY SUBUNIT 8"/>
    <property type="match status" value="1"/>
</dbReference>
<dbReference type="Gene3D" id="1.25.40.990">
    <property type="match status" value="1"/>
</dbReference>
<protein>
    <recommendedName>
        <fullName evidence="2">CSN8/PSMD8/EIF3K domain-containing protein</fullName>
    </recommendedName>
</protein>
<dbReference type="GO" id="GO:0005829">
    <property type="term" value="C:cytosol"/>
    <property type="evidence" value="ECO:0007669"/>
    <property type="project" value="TreeGrafter"/>
</dbReference>
<dbReference type="Pfam" id="PF10075">
    <property type="entry name" value="CSN8_PSD8_EIF3K"/>
    <property type="match status" value="1"/>
</dbReference>
<reference evidence="3 4" key="1">
    <citation type="submission" date="2019-11" db="EMBL/GenBank/DDBJ databases">
        <title>Whole genome sequence of Oryza granulata.</title>
        <authorList>
            <person name="Li W."/>
        </authorList>
    </citation>
    <scope>NUCLEOTIDE SEQUENCE [LARGE SCALE GENOMIC DNA]</scope>
    <source>
        <strain evidence="4">cv. Menghai</strain>
        <tissue evidence="3">Leaf</tissue>
    </source>
</reference>
<proteinExistence type="predicted"/>
<gene>
    <name evidence="3" type="ORF">E2562_033913</name>
</gene>
<dbReference type="EMBL" id="SPHZ02000011">
    <property type="protein sequence ID" value="KAF0894033.1"/>
    <property type="molecule type" value="Genomic_DNA"/>
</dbReference>
<dbReference type="GO" id="GO:0043161">
    <property type="term" value="P:proteasome-mediated ubiquitin-dependent protein catabolic process"/>
    <property type="evidence" value="ECO:0007669"/>
    <property type="project" value="TreeGrafter"/>
</dbReference>
<dbReference type="Proteomes" id="UP000479710">
    <property type="component" value="Unassembled WGS sequence"/>
</dbReference>
<dbReference type="InterPro" id="IPR033464">
    <property type="entry name" value="CSN8_PSD8_EIF3K"/>
</dbReference>
<accession>A0A6G1C390</accession>
<organism evidence="3 4">
    <name type="scientific">Oryza meyeriana var. granulata</name>
    <dbReference type="NCBI Taxonomy" id="110450"/>
    <lineage>
        <taxon>Eukaryota</taxon>
        <taxon>Viridiplantae</taxon>
        <taxon>Streptophyta</taxon>
        <taxon>Embryophyta</taxon>
        <taxon>Tracheophyta</taxon>
        <taxon>Spermatophyta</taxon>
        <taxon>Magnoliopsida</taxon>
        <taxon>Liliopsida</taxon>
        <taxon>Poales</taxon>
        <taxon>Poaceae</taxon>
        <taxon>BOP clade</taxon>
        <taxon>Oryzoideae</taxon>
        <taxon>Oryzeae</taxon>
        <taxon>Oryzinae</taxon>
        <taxon>Oryza</taxon>
        <taxon>Oryza meyeriana</taxon>
    </lineage>
</organism>
<evidence type="ECO:0000256" key="1">
    <source>
        <dbReference type="ARBA" id="ARBA00022942"/>
    </source>
</evidence>
<dbReference type="OrthoDB" id="605775at2759"/>
<evidence type="ECO:0000313" key="3">
    <source>
        <dbReference type="EMBL" id="KAF0894033.1"/>
    </source>
</evidence>
<sequence length="190" mass="21588">MEEVSLKLAWLNFACARGELDSCANLLAELKVLLTNFPSLPPSFEKTSNAVTELKTATNGIIPPSPDEYPMLGLNLLRLLAQNRIAEFHVELEVLSLEALDHPCIKYVLDLERSFMEGTYNRLFNACQTIPHEACDFFMDLLAETGWFNMSGKSTIVQSFFTWQNPDLLSYPRFSKSRKLSYAKELEQIV</sequence>
<keyword evidence="1" id="KW-0647">Proteasome</keyword>
<name>A0A6G1C390_9ORYZ</name>
<dbReference type="GO" id="GO:0008541">
    <property type="term" value="C:proteasome regulatory particle, lid subcomplex"/>
    <property type="evidence" value="ECO:0007669"/>
    <property type="project" value="TreeGrafter"/>
</dbReference>
<dbReference type="InterPro" id="IPR006746">
    <property type="entry name" value="26S_Psome_Rpn12"/>
</dbReference>
<evidence type="ECO:0000313" key="4">
    <source>
        <dbReference type="Proteomes" id="UP000479710"/>
    </source>
</evidence>
<evidence type="ECO:0000259" key="2">
    <source>
        <dbReference type="Pfam" id="PF10075"/>
    </source>
</evidence>